<accession>A0A835RCY0</accession>
<proteinExistence type="predicted"/>
<name>A0A835RCY0_VANPL</name>
<organism evidence="2 4">
    <name type="scientific">Vanilla planifolia</name>
    <name type="common">Vanilla</name>
    <dbReference type="NCBI Taxonomy" id="51239"/>
    <lineage>
        <taxon>Eukaryota</taxon>
        <taxon>Viridiplantae</taxon>
        <taxon>Streptophyta</taxon>
        <taxon>Embryophyta</taxon>
        <taxon>Tracheophyta</taxon>
        <taxon>Spermatophyta</taxon>
        <taxon>Magnoliopsida</taxon>
        <taxon>Liliopsida</taxon>
        <taxon>Asparagales</taxon>
        <taxon>Orchidaceae</taxon>
        <taxon>Vanilloideae</taxon>
        <taxon>Vanilleae</taxon>
        <taxon>Vanilla</taxon>
    </lineage>
</organism>
<reference evidence="3 4" key="1">
    <citation type="journal article" date="2020" name="Nat. Food">
        <title>A phased Vanilla planifolia genome enables genetic improvement of flavour and production.</title>
        <authorList>
            <person name="Hasing T."/>
            <person name="Tang H."/>
            <person name="Brym M."/>
            <person name="Khazi F."/>
            <person name="Huang T."/>
            <person name="Chambers A.H."/>
        </authorList>
    </citation>
    <scope>NUCLEOTIDE SEQUENCE [LARGE SCALE GENOMIC DNA]</scope>
    <source>
        <tissue evidence="2">Leaf</tissue>
    </source>
</reference>
<dbReference type="EMBL" id="JADCNL010000003">
    <property type="protein sequence ID" value="KAG0488283.1"/>
    <property type="molecule type" value="Genomic_DNA"/>
</dbReference>
<dbReference type="Proteomes" id="UP000639772">
    <property type="component" value="Chromosome 3"/>
</dbReference>
<dbReference type="AlphaFoldDB" id="A0A835RCY0"/>
<evidence type="ECO:0000313" key="3">
    <source>
        <dbReference type="Proteomes" id="UP000636800"/>
    </source>
</evidence>
<evidence type="ECO:0000313" key="4">
    <source>
        <dbReference type="Proteomes" id="UP000639772"/>
    </source>
</evidence>
<keyword evidence="3" id="KW-1185">Reference proteome</keyword>
<dbReference type="EMBL" id="JADCNM010000003">
    <property type="protein sequence ID" value="KAG0489996.1"/>
    <property type="molecule type" value="Genomic_DNA"/>
</dbReference>
<protein>
    <submittedName>
        <fullName evidence="2">Uncharacterized protein</fullName>
    </submittedName>
</protein>
<dbReference type="Proteomes" id="UP000636800">
    <property type="component" value="Chromosome 3"/>
</dbReference>
<evidence type="ECO:0000313" key="2">
    <source>
        <dbReference type="EMBL" id="KAG0489996.1"/>
    </source>
</evidence>
<comment type="caution">
    <text evidence="2">The sequence shown here is derived from an EMBL/GenBank/DDBJ whole genome shotgun (WGS) entry which is preliminary data.</text>
</comment>
<sequence>MSRRRGAIGACIAASGQQQACAGAWPACAASKEQCQRIALADIGGRDAITAIGCVWPMVPEETKLNGLPRIRDGRGLRPKKLLLVPRKTAPLMISVKILILSGTMVTGRTC</sequence>
<evidence type="ECO:0000313" key="1">
    <source>
        <dbReference type="EMBL" id="KAG0488283.1"/>
    </source>
</evidence>
<gene>
    <name evidence="2" type="ORF">HPP92_006859</name>
    <name evidence="1" type="ORF">HPP92_007094</name>
</gene>